<name>A0A0M2UPD8_9BACT</name>
<keyword evidence="2 7" id="KW-0255">Endonuclease</keyword>
<dbReference type="InterPro" id="IPR004603">
    <property type="entry name" value="DNA_mismatch_endonuc_vsr"/>
</dbReference>
<keyword evidence="8" id="KW-1185">Reference proteome</keyword>
<dbReference type="Gene3D" id="3.40.960.10">
    <property type="entry name" value="VSR Endonuclease"/>
    <property type="match status" value="1"/>
</dbReference>
<evidence type="ECO:0000313" key="7">
    <source>
        <dbReference type="EMBL" id="KKO17988.1"/>
    </source>
</evidence>
<protein>
    <submittedName>
        <fullName evidence="7">Very short patch repair endonuclease</fullName>
        <ecNumber evidence="7">3.1.-.-</ecNumber>
    </submittedName>
</protein>
<comment type="caution">
    <text evidence="7">The sequence shown here is derived from an EMBL/GenBank/DDBJ whole genome shotgun (WGS) entry which is preliminary data.</text>
</comment>
<proteinExistence type="inferred from homology"/>
<dbReference type="PATRIC" id="fig|380242.3.peg.4105"/>
<evidence type="ECO:0000256" key="4">
    <source>
        <dbReference type="ARBA" id="ARBA00022801"/>
    </source>
</evidence>
<dbReference type="CDD" id="cd00221">
    <property type="entry name" value="Vsr"/>
    <property type="match status" value="1"/>
</dbReference>
<accession>A0A0M2UPD8</accession>
<evidence type="ECO:0000256" key="5">
    <source>
        <dbReference type="ARBA" id="ARBA00023204"/>
    </source>
</evidence>
<comment type="similarity">
    <text evidence="6">Belongs to the Vsr family.</text>
</comment>
<keyword evidence="3" id="KW-0227">DNA damage</keyword>
<dbReference type="InterPro" id="IPR011335">
    <property type="entry name" value="Restrct_endonuc-II-like"/>
</dbReference>
<dbReference type="AlphaFoldDB" id="A0A0M2UPD8"/>
<sequence>MDTFSSAVRSRIMARVRSQRNRSTELKIIEILKRGGLKGWRRNSPLHGKPDFIYPKQRIALFVDGCFWHGCPKCCRMPSAHRKYWVNKIERNKNRDKDVTKALKKKGWKVIRIWEHEISAAKIARKLNILSKYYKT</sequence>
<dbReference type="NCBIfam" id="TIGR00632">
    <property type="entry name" value="vsr"/>
    <property type="match status" value="1"/>
</dbReference>
<dbReference type="SUPFAM" id="SSF52980">
    <property type="entry name" value="Restriction endonuclease-like"/>
    <property type="match status" value="1"/>
</dbReference>
<evidence type="ECO:0000256" key="6">
    <source>
        <dbReference type="ARBA" id="ARBA00029466"/>
    </source>
</evidence>
<evidence type="ECO:0000256" key="2">
    <source>
        <dbReference type="ARBA" id="ARBA00022759"/>
    </source>
</evidence>
<evidence type="ECO:0000256" key="1">
    <source>
        <dbReference type="ARBA" id="ARBA00022722"/>
    </source>
</evidence>
<evidence type="ECO:0000313" key="8">
    <source>
        <dbReference type="Proteomes" id="UP000034954"/>
    </source>
</evidence>
<dbReference type="EMBL" id="LAQJ01000305">
    <property type="protein sequence ID" value="KKO17988.1"/>
    <property type="molecule type" value="Genomic_DNA"/>
</dbReference>
<dbReference type="Proteomes" id="UP000034954">
    <property type="component" value="Unassembled WGS sequence"/>
</dbReference>
<gene>
    <name evidence="7" type="primary">vsr</name>
    <name evidence="7" type="ORF">BROFUL_03331</name>
</gene>
<evidence type="ECO:0000256" key="3">
    <source>
        <dbReference type="ARBA" id="ARBA00022763"/>
    </source>
</evidence>
<keyword evidence="4 7" id="KW-0378">Hydrolase</keyword>
<reference evidence="7 8" key="1">
    <citation type="journal article" date="2013" name="BMC Microbiol.">
        <title>Identification of the type II cytochrome c maturation pathway in anammox bacteria by comparative genomics.</title>
        <authorList>
            <person name="Ferousi C."/>
            <person name="Speth D.R."/>
            <person name="Reimann J."/>
            <person name="Op den Camp H.J."/>
            <person name="Allen J.W."/>
            <person name="Keltjens J.T."/>
            <person name="Jetten M.S."/>
        </authorList>
    </citation>
    <scope>NUCLEOTIDE SEQUENCE [LARGE SCALE GENOMIC DNA]</scope>
    <source>
        <strain evidence="7">RU1</strain>
    </source>
</reference>
<dbReference type="GO" id="GO:0004519">
    <property type="term" value="F:endonuclease activity"/>
    <property type="evidence" value="ECO:0007669"/>
    <property type="project" value="UniProtKB-KW"/>
</dbReference>
<keyword evidence="5" id="KW-0234">DNA repair</keyword>
<keyword evidence="1" id="KW-0540">Nuclease</keyword>
<dbReference type="Pfam" id="PF03852">
    <property type="entry name" value="Vsr"/>
    <property type="match status" value="1"/>
</dbReference>
<dbReference type="GO" id="GO:0006298">
    <property type="term" value="P:mismatch repair"/>
    <property type="evidence" value="ECO:0007669"/>
    <property type="project" value="InterPro"/>
</dbReference>
<dbReference type="GO" id="GO:0016787">
    <property type="term" value="F:hydrolase activity"/>
    <property type="evidence" value="ECO:0007669"/>
    <property type="project" value="UniProtKB-KW"/>
</dbReference>
<organism evidence="7 8">
    <name type="scientific">Candidatus Brocadia fulgida</name>
    <dbReference type="NCBI Taxonomy" id="380242"/>
    <lineage>
        <taxon>Bacteria</taxon>
        <taxon>Pseudomonadati</taxon>
        <taxon>Planctomycetota</taxon>
        <taxon>Candidatus Brocadiia</taxon>
        <taxon>Candidatus Brocadiales</taxon>
        <taxon>Candidatus Brocadiaceae</taxon>
        <taxon>Candidatus Brocadia</taxon>
    </lineage>
</organism>
<dbReference type="EC" id="3.1.-.-" evidence="7"/>